<dbReference type="InterPro" id="IPR029050">
    <property type="entry name" value="Immunoprotect_excell_Ig-like"/>
</dbReference>
<evidence type="ECO:0000313" key="4">
    <source>
        <dbReference type="EMBL" id="TFJ93154.1"/>
    </source>
</evidence>
<feature type="domain" description="DUF4352" evidence="3">
    <location>
        <begin position="62"/>
        <end position="190"/>
    </location>
</feature>
<dbReference type="RefSeq" id="WP_135109825.1">
    <property type="nucleotide sequence ID" value="NZ_SRHY01000010.1"/>
</dbReference>
<protein>
    <submittedName>
        <fullName evidence="4">DUF4352 domain-containing protein</fullName>
    </submittedName>
</protein>
<dbReference type="EMBL" id="SRHY01000010">
    <property type="protein sequence ID" value="TFJ93154.1"/>
    <property type="molecule type" value="Genomic_DNA"/>
</dbReference>
<feature type="compositionally biased region" description="Polar residues" evidence="2">
    <location>
        <begin position="32"/>
        <end position="44"/>
    </location>
</feature>
<dbReference type="Proteomes" id="UP000298484">
    <property type="component" value="Unassembled WGS sequence"/>
</dbReference>
<evidence type="ECO:0000256" key="2">
    <source>
        <dbReference type="SAM" id="MobiDB-lite"/>
    </source>
</evidence>
<dbReference type="Gene3D" id="2.60.40.1240">
    <property type="match status" value="1"/>
</dbReference>
<name>A0A4Y9AFK3_9BACI</name>
<dbReference type="InterPro" id="IPR029051">
    <property type="entry name" value="DUF4352"/>
</dbReference>
<feature type="compositionally biased region" description="Basic and acidic residues" evidence="2">
    <location>
        <begin position="45"/>
        <end position="59"/>
    </location>
</feature>
<sequence length="199" mass="20864">MKKFMKFGCLGFIGIIAIIVIISIASGGGETDTASTNGSNNDSANENKEDSSGEEKTEKLPGIGEAVEVGAMTYTINEKTTAKEVGPSVAPETASGKYIVLDITAVNNGNEAVTIDGSYFKIKQGEKTFEADSMASTTANQNEDGTIKNSFFMEQLNPGSELSGKVVFDVSPDVAGADNLKVEAQEGIFGSVTKTIKLQ</sequence>
<dbReference type="Pfam" id="PF11611">
    <property type="entry name" value="DUF4352"/>
    <property type="match status" value="1"/>
</dbReference>
<comment type="caution">
    <text evidence="4">The sequence shown here is derived from an EMBL/GenBank/DDBJ whole genome shotgun (WGS) entry which is preliminary data.</text>
</comment>
<evidence type="ECO:0000313" key="5">
    <source>
        <dbReference type="Proteomes" id="UP000298484"/>
    </source>
</evidence>
<proteinExistence type="predicted"/>
<gene>
    <name evidence="4" type="ORF">E4U82_08795</name>
</gene>
<dbReference type="AlphaFoldDB" id="A0A4Y9AFK3"/>
<evidence type="ECO:0000256" key="1">
    <source>
        <dbReference type="ARBA" id="ARBA00022729"/>
    </source>
</evidence>
<organism evidence="4 5">
    <name type="scientific">Lentibacillus salicampi</name>
    <dbReference type="NCBI Taxonomy" id="175306"/>
    <lineage>
        <taxon>Bacteria</taxon>
        <taxon>Bacillati</taxon>
        <taxon>Bacillota</taxon>
        <taxon>Bacilli</taxon>
        <taxon>Bacillales</taxon>
        <taxon>Bacillaceae</taxon>
        <taxon>Lentibacillus</taxon>
    </lineage>
</organism>
<accession>A0A4Y9AFK3</accession>
<dbReference type="OrthoDB" id="2389763at2"/>
<reference evidence="4 5" key="1">
    <citation type="submission" date="2019-03" db="EMBL/GenBank/DDBJ databases">
        <title>Genome sequence of Lentibacillus salicampi ATCC BAA-719.</title>
        <authorList>
            <person name="Maclea K.S."/>
            <person name="Simoes Junior M."/>
        </authorList>
    </citation>
    <scope>NUCLEOTIDE SEQUENCE [LARGE SCALE GENOMIC DNA]</scope>
    <source>
        <strain evidence="4 5">ATCC BAA-719</strain>
    </source>
</reference>
<keyword evidence="1" id="KW-0732">Signal</keyword>
<feature type="region of interest" description="Disordered" evidence="2">
    <location>
        <begin position="30"/>
        <end position="64"/>
    </location>
</feature>
<keyword evidence="5" id="KW-1185">Reference proteome</keyword>
<evidence type="ECO:0000259" key="3">
    <source>
        <dbReference type="Pfam" id="PF11611"/>
    </source>
</evidence>